<dbReference type="AlphaFoldDB" id="A0A0D2PMR9"/>
<dbReference type="PANTHER" id="PTHR21052:SF0">
    <property type="entry name" value="ALPHA-KETOGLUTARATE-DEPENDENT DIOXYGENASE ALKB HOMOLOG 7, MITOCHONDRIAL"/>
    <property type="match status" value="1"/>
</dbReference>
<name>A0A0D2PMR9_HYPSF</name>
<proteinExistence type="predicted"/>
<evidence type="ECO:0000256" key="1">
    <source>
        <dbReference type="SAM" id="MobiDB-lite"/>
    </source>
</evidence>
<dbReference type="OrthoDB" id="412814at2759"/>
<accession>A0A0D2PMR9</accession>
<dbReference type="InterPro" id="IPR032870">
    <property type="entry name" value="ALKBH7-like"/>
</dbReference>
<feature type="region of interest" description="Disordered" evidence="1">
    <location>
        <begin position="1"/>
        <end position="36"/>
    </location>
</feature>
<dbReference type="GO" id="GO:0006631">
    <property type="term" value="P:fatty acid metabolic process"/>
    <property type="evidence" value="ECO:0007669"/>
    <property type="project" value="TreeGrafter"/>
</dbReference>
<evidence type="ECO:0000313" key="3">
    <source>
        <dbReference type="EMBL" id="KJA29571.1"/>
    </source>
</evidence>
<dbReference type="InterPro" id="IPR005123">
    <property type="entry name" value="Oxoglu/Fe-dep_dioxygenase_dom"/>
</dbReference>
<dbReference type="SUPFAM" id="SSF51197">
    <property type="entry name" value="Clavaminate synthase-like"/>
    <property type="match status" value="1"/>
</dbReference>
<dbReference type="EMBL" id="KN817518">
    <property type="protein sequence ID" value="KJA29571.1"/>
    <property type="molecule type" value="Genomic_DNA"/>
</dbReference>
<dbReference type="Pfam" id="PF13532">
    <property type="entry name" value="2OG-FeII_Oxy_2"/>
    <property type="match status" value="1"/>
</dbReference>
<gene>
    <name evidence="3" type="ORF">HYPSUDRAFT_31495</name>
</gene>
<dbReference type="Gene3D" id="2.60.120.590">
    <property type="entry name" value="Alpha-ketoglutarate-dependent dioxygenase AlkB-like"/>
    <property type="match status" value="1"/>
</dbReference>
<evidence type="ECO:0000259" key="2">
    <source>
        <dbReference type="PROSITE" id="PS51471"/>
    </source>
</evidence>
<dbReference type="Proteomes" id="UP000054270">
    <property type="component" value="Unassembled WGS sequence"/>
</dbReference>
<dbReference type="PANTHER" id="PTHR21052">
    <property type="entry name" value="SPERMATOGENESIS ASSOCIATED 11-RELATED"/>
    <property type="match status" value="1"/>
</dbReference>
<keyword evidence="4" id="KW-1185">Reference proteome</keyword>
<feature type="region of interest" description="Disordered" evidence="1">
    <location>
        <begin position="64"/>
        <end position="83"/>
    </location>
</feature>
<dbReference type="OMA" id="INQIMLF"/>
<dbReference type="InterPro" id="IPR037151">
    <property type="entry name" value="AlkB-like_sf"/>
</dbReference>
<organism evidence="3 4">
    <name type="scientific">Hypholoma sublateritium (strain FD-334 SS-4)</name>
    <dbReference type="NCBI Taxonomy" id="945553"/>
    <lineage>
        <taxon>Eukaryota</taxon>
        <taxon>Fungi</taxon>
        <taxon>Dikarya</taxon>
        <taxon>Basidiomycota</taxon>
        <taxon>Agaricomycotina</taxon>
        <taxon>Agaricomycetes</taxon>
        <taxon>Agaricomycetidae</taxon>
        <taxon>Agaricales</taxon>
        <taxon>Agaricineae</taxon>
        <taxon>Strophariaceae</taxon>
        <taxon>Hypholoma</taxon>
    </lineage>
</organism>
<sequence>MSCNSTNHTPVLLPLDISTHSPHLKRKRSPSKEPVLQSGIPVASLCTKKPKLLRIVIPTTPLNSGLESPERSSASSSFSSTGSLDSLFDDTTEELSLTSIEDETVLALRTVPPVVGLFFDPTVLLPQGVADEVVAFCMKTYFLTPQDNQVMLFGRFSTCDPSLTSASGLPQILLDLLDRMSALLRPAVPPETYKLLFPAEPTQARQAIINLYQSGEGITPHVDLLGRYGDGIVGVSFSSGCVMRFDKVECKPDGGNAQRRWDVYLPERSMIVLSEDARYGWTHGIDKKTRDFVESESSASSGGSWIDRTTRISITFRWLLPGADVVGEPRA</sequence>
<protein>
    <recommendedName>
        <fullName evidence="2">Fe2OG dioxygenase domain-containing protein</fullName>
    </recommendedName>
</protein>
<dbReference type="InterPro" id="IPR027450">
    <property type="entry name" value="AlkB-like"/>
</dbReference>
<dbReference type="GO" id="GO:0006974">
    <property type="term" value="P:DNA damage response"/>
    <property type="evidence" value="ECO:0007669"/>
    <property type="project" value="InterPro"/>
</dbReference>
<reference evidence="4" key="1">
    <citation type="submission" date="2014-04" db="EMBL/GenBank/DDBJ databases">
        <title>Evolutionary Origins and Diversification of the Mycorrhizal Mutualists.</title>
        <authorList>
            <consortium name="DOE Joint Genome Institute"/>
            <consortium name="Mycorrhizal Genomics Consortium"/>
            <person name="Kohler A."/>
            <person name="Kuo A."/>
            <person name="Nagy L.G."/>
            <person name="Floudas D."/>
            <person name="Copeland A."/>
            <person name="Barry K.W."/>
            <person name="Cichocki N."/>
            <person name="Veneault-Fourrey C."/>
            <person name="LaButti K."/>
            <person name="Lindquist E.A."/>
            <person name="Lipzen A."/>
            <person name="Lundell T."/>
            <person name="Morin E."/>
            <person name="Murat C."/>
            <person name="Riley R."/>
            <person name="Ohm R."/>
            <person name="Sun H."/>
            <person name="Tunlid A."/>
            <person name="Henrissat B."/>
            <person name="Grigoriev I.V."/>
            <person name="Hibbett D.S."/>
            <person name="Martin F."/>
        </authorList>
    </citation>
    <scope>NUCLEOTIDE SEQUENCE [LARGE SCALE GENOMIC DNA]</scope>
    <source>
        <strain evidence="4">FD-334 SS-4</strain>
    </source>
</reference>
<dbReference type="PROSITE" id="PS51471">
    <property type="entry name" value="FE2OG_OXY"/>
    <property type="match status" value="1"/>
</dbReference>
<feature type="domain" description="Fe2OG dioxygenase" evidence="2">
    <location>
        <begin position="200"/>
        <end position="320"/>
    </location>
</feature>
<evidence type="ECO:0000313" key="4">
    <source>
        <dbReference type="Proteomes" id="UP000054270"/>
    </source>
</evidence>
<dbReference type="GO" id="GO:0005759">
    <property type="term" value="C:mitochondrial matrix"/>
    <property type="evidence" value="ECO:0007669"/>
    <property type="project" value="TreeGrafter"/>
</dbReference>